<organism evidence="7 8">
    <name type="scientific">Streptomyces chrestomyceticus JCM 4735</name>
    <dbReference type="NCBI Taxonomy" id="1306181"/>
    <lineage>
        <taxon>Bacteria</taxon>
        <taxon>Bacillati</taxon>
        <taxon>Actinomycetota</taxon>
        <taxon>Actinomycetes</taxon>
        <taxon>Kitasatosporales</taxon>
        <taxon>Streptomycetaceae</taxon>
        <taxon>Streptomyces</taxon>
    </lineage>
</organism>
<evidence type="ECO:0000256" key="5">
    <source>
        <dbReference type="SAM" id="MobiDB-lite"/>
    </source>
</evidence>
<evidence type="ECO:0000259" key="6">
    <source>
        <dbReference type="Pfam" id="PF05199"/>
    </source>
</evidence>
<evidence type="ECO:0000313" key="8">
    <source>
        <dbReference type="Proteomes" id="UP000287830"/>
    </source>
</evidence>
<evidence type="ECO:0000256" key="3">
    <source>
        <dbReference type="ARBA" id="ARBA00022827"/>
    </source>
</evidence>
<dbReference type="AlphaFoldDB" id="A0A7U9KPD8"/>
<comment type="similarity">
    <text evidence="1">Belongs to the GMC oxidoreductase family.</text>
</comment>
<protein>
    <recommendedName>
        <fullName evidence="6">Glucose-methanol-choline oxidoreductase C-terminal domain-containing protein</fullName>
    </recommendedName>
</protein>
<keyword evidence="4" id="KW-0560">Oxidoreductase</keyword>
<dbReference type="EMBL" id="BHZC01000001">
    <property type="protein sequence ID" value="GCD32891.1"/>
    <property type="molecule type" value="Genomic_DNA"/>
</dbReference>
<feature type="region of interest" description="Disordered" evidence="5">
    <location>
        <begin position="239"/>
        <end position="259"/>
    </location>
</feature>
<sequence>MRDVIVVGADGGGPGVAKELAERELEILLLEAGPRHAHPREEWTHSCVHCSMRTGLGPRDSVPDADCRSQAVDRLYVADNSALANSLGSPNPTPTTQALAPRTANRVFRQLSGGDPWVRTGSRVESTDVRVSHRLPELGLQPPDLRGDPIGVHSFEGGRCPAALSLREALRPMVTSQRRSPDGCERMTLHEAEAGLVEHYTALVRLAYLTLPPSLSRHRRVLTAHGLVQRALPGFELRKSAPRVPAQRPGPARPGPERLGPAWVRERVLRAALAYERRPRRWPKSLPPPRALRPMLPVVWGLRLFPRAGGREEIALGQALSGLSADVRAAFVLSRADELPDAQVRALLEAAGAGHPDRSLRVARQLDAPAVAAAQTLLRSAEFNACSVQTRPTDLLRRRQRYRLAGAVAAVVAVGALVLTATGSAPDQRLVRPAVGQVTAKGLVRTPRTEWADTSRVDFTTWPPRGGRAGDRGLLDRALATWSRPPRGTRISRTPGTFTGPPPYGTQLLYAGEVDGAAVVLLHDGLRTVRYSQPLSPGGHATLDFARTDSSDVTTAAALVVSRTHGAARYLTAPWIAASATRDLLRPEAPARPVRVSAEGITEPLPSPDTSGPSASSPSATGPAPSGPCASWPALQLRSSARIDEQDTFLVTDLGGLVPAHLTHTPLPGGAGPSRQPHEATGTAALASWARTACHLAGLPEGVRAIDVWDFAGHPLPERAGRAVWSCVRADTWHGPGEVTVRFTAPGAAPRVVARERATAACSRFGPQVLASADWRARSGHTYLLAAGSRAVTGIEVAGAVRASQKGRVLAVRAPAGVRAQASARLAGGGTLAEVGRYAED</sequence>
<evidence type="ECO:0000313" key="7">
    <source>
        <dbReference type="EMBL" id="GCD32891.1"/>
    </source>
</evidence>
<feature type="region of interest" description="Disordered" evidence="5">
    <location>
        <begin position="590"/>
        <end position="631"/>
    </location>
</feature>
<dbReference type="PANTHER" id="PTHR46056">
    <property type="entry name" value="LONG-CHAIN-ALCOHOL OXIDASE"/>
    <property type="match status" value="1"/>
</dbReference>
<evidence type="ECO:0000256" key="4">
    <source>
        <dbReference type="ARBA" id="ARBA00023002"/>
    </source>
</evidence>
<dbReference type="OrthoDB" id="3932808at2"/>
<feature type="region of interest" description="Disordered" evidence="5">
    <location>
        <begin position="662"/>
        <end position="681"/>
    </location>
</feature>
<dbReference type="PANTHER" id="PTHR46056:SF12">
    <property type="entry name" value="LONG-CHAIN-ALCOHOL OXIDASE"/>
    <property type="match status" value="1"/>
</dbReference>
<keyword evidence="2" id="KW-0285">Flavoprotein</keyword>
<dbReference type="Proteomes" id="UP000287830">
    <property type="component" value="Unassembled WGS sequence"/>
</dbReference>
<keyword evidence="3" id="KW-0274">FAD</keyword>
<reference evidence="7 8" key="1">
    <citation type="submission" date="2018-11" db="EMBL/GenBank/DDBJ databases">
        <title>Whole genome sequence of Streptomyces chrestomyceticus NBRC 13444(T).</title>
        <authorList>
            <person name="Komaki H."/>
            <person name="Tamura T."/>
        </authorList>
    </citation>
    <scope>NUCLEOTIDE SEQUENCE [LARGE SCALE GENOMIC DNA]</scope>
    <source>
        <strain evidence="7 8">NBRC 13444</strain>
    </source>
</reference>
<evidence type="ECO:0000256" key="2">
    <source>
        <dbReference type="ARBA" id="ARBA00022630"/>
    </source>
</evidence>
<name>A0A7U9KPD8_9ACTN</name>
<feature type="compositionally biased region" description="Low complexity" evidence="5">
    <location>
        <begin position="608"/>
        <end position="628"/>
    </location>
</feature>
<evidence type="ECO:0000256" key="1">
    <source>
        <dbReference type="ARBA" id="ARBA00010790"/>
    </source>
</evidence>
<gene>
    <name evidence="7" type="ORF">OEIGOIKO_00609</name>
</gene>
<accession>A0A7U9KPD8</accession>
<proteinExistence type="inferred from homology"/>
<dbReference type="Pfam" id="PF05199">
    <property type="entry name" value="GMC_oxred_C"/>
    <property type="match status" value="1"/>
</dbReference>
<comment type="caution">
    <text evidence="7">The sequence shown here is derived from an EMBL/GenBank/DDBJ whole genome shotgun (WGS) entry which is preliminary data.</text>
</comment>
<dbReference type="InterPro" id="IPR007867">
    <property type="entry name" value="GMC_OxRtase_C"/>
</dbReference>
<dbReference type="GO" id="GO:0016614">
    <property type="term" value="F:oxidoreductase activity, acting on CH-OH group of donors"/>
    <property type="evidence" value="ECO:0007669"/>
    <property type="project" value="InterPro"/>
</dbReference>
<feature type="domain" description="Glucose-methanol-choline oxidoreductase C-terminal" evidence="6">
    <location>
        <begin position="43"/>
        <end position="100"/>
    </location>
</feature>